<proteinExistence type="predicted"/>
<accession>A0A284S8V1</accession>
<reference evidence="2" key="1">
    <citation type="journal article" date="2017" name="Nat. Ecol. Evol.">
        <title>Genome expansion and lineage-specific genetic innovations in the forest pathogenic fungi Armillaria.</title>
        <authorList>
            <person name="Sipos G."/>
            <person name="Prasanna A.N."/>
            <person name="Walter M.C."/>
            <person name="O'Connor E."/>
            <person name="Balint B."/>
            <person name="Krizsan K."/>
            <person name="Kiss B."/>
            <person name="Hess J."/>
            <person name="Varga T."/>
            <person name="Slot J."/>
            <person name="Riley R."/>
            <person name="Boka B."/>
            <person name="Rigling D."/>
            <person name="Barry K."/>
            <person name="Lee J."/>
            <person name="Mihaltcheva S."/>
            <person name="LaButti K."/>
            <person name="Lipzen A."/>
            <person name="Waldron R."/>
            <person name="Moloney N.M."/>
            <person name="Sperisen C."/>
            <person name="Kredics L."/>
            <person name="Vagvoelgyi C."/>
            <person name="Patrignani A."/>
            <person name="Fitzpatrick D."/>
            <person name="Nagy I."/>
            <person name="Doyle S."/>
            <person name="Anderson J.B."/>
            <person name="Grigoriev I.V."/>
            <person name="Gueldener U."/>
            <person name="Muensterkoetter M."/>
            <person name="Nagy L.G."/>
        </authorList>
    </citation>
    <scope>NUCLEOTIDE SEQUENCE [LARGE SCALE GENOMIC DNA]</scope>
    <source>
        <strain evidence="2">C18/9</strain>
    </source>
</reference>
<protein>
    <submittedName>
        <fullName evidence="1">Uncharacterized protein</fullName>
    </submittedName>
</protein>
<keyword evidence="2" id="KW-1185">Reference proteome</keyword>
<gene>
    <name evidence="1" type="ORF">ARMOST_20983</name>
</gene>
<organism evidence="1 2">
    <name type="scientific">Armillaria ostoyae</name>
    <name type="common">Armillaria root rot fungus</name>
    <dbReference type="NCBI Taxonomy" id="47428"/>
    <lineage>
        <taxon>Eukaryota</taxon>
        <taxon>Fungi</taxon>
        <taxon>Dikarya</taxon>
        <taxon>Basidiomycota</taxon>
        <taxon>Agaricomycotina</taxon>
        <taxon>Agaricomycetes</taxon>
        <taxon>Agaricomycetidae</taxon>
        <taxon>Agaricales</taxon>
        <taxon>Marasmiineae</taxon>
        <taxon>Physalacriaceae</taxon>
        <taxon>Armillaria</taxon>
    </lineage>
</organism>
<dbReference type="Proteomes" id="UP000219338">
    <property type="component" value="Unassembled WGS sequence"/>
</dbReference>
<evidence type="ECO:0000313" key="1">
    <source>
        <dbReference type="EMBL" id="SJL17433.1"/>
    </source>
</evidence>
<dbReference type="EMBL" id="FUEG01000044">
    <property type="protein sequence ID" value="SJL17433.1"/>
    <property type="molecule type" value="Genomic_DNA"/>
</dbReference>
<evidence type="ECO:0000313" key="2">
    <source>
        <dbReference type="Proteomes" id="UP000219338"/>
    </source>
</evidence>
<name>A0A284S8V1_ARMOS</name>
<sequence length="122" mass="13702">MDSGVRRNRFYRHIHDAPGHRTQTQHKRLGVHFDARFPLVNMPSYPRSIQFKTRLVAAGPHNSNPECILAVIDQNAPATTKNNSSMGSTRNLEPTSIPLVWNASGTQGILSHIWHRTPSTII</sequence>
<dbReference type="AlphaFoldDB" id="A0A284S8V1"/>